<dbReference type="AlphaFoldDB" id="A0A7W6DIN7"/>
<dbReference type="Pfam" id="PF06516">
    <property type="entry name" value="NUP"/>
    <property type="match status" value="1"/>
</dbReference>
<proteinExistence type="predicted"/>
<dbReference type="PANTHER" id="PTHR38643">
    <property type="entry name" value="PURINE NUCLEOSIDE PERMEASE C285.05-RELATED"/>
    <property type="match status" value="1"/>
</dbReference>
<comment type="caution">
    <text evidence="2">The sequence shown here is derived from an EMBL/GenBank/DDBJ whole genome shotgun (WGS) entry which is preliminary data.</text>
</comment>
<name>A0A7W6DIN7_9SPHN</name>
<feature type="signal peptide" evidence="1">
    <location>
        <begin position="1"/>
        <end position="26"/>
    </location>
</feature>
<dbReference type="GO" id="GO:0055085">
    <property type="term" value="P:transmembrane transport"/>
    <property type="evidence" value="ECO:0007669"/>
    <property type="project" value="InterPro"/>
</dbReference>
<evidence type="ECO:0000313" key="3">
    <source>
        <dbReference type="Proteomes" id="UP000552757"/>
    </source>
</evidence>
<sequence length="376" mass="41199">MTFQPRSMLIALASLFSLSLAQPGMATTATPVTAADVAATIAACAPGAACAKPLPVRMVIVTLFEIGADSGDKPGEFQLWKERRKLDVRIPFPQSHHDLYYNPDTQVLGIVTGMGNIKSATATMALGLDQRFDLSKAYWLVAGIAGIDPEDASIGSAAWAHYLIDGDLSHEIDPREIPADWKTGYFPLHSKGPNDPSPPVGQGEVFEANVALRDWAYDLTKDMTLPDDPSIQKERARFTSHPKAQLPPFVLKGDQLAAMTFWHGKLLTDWANGWVDYWTQGKGEFVTSAMEETGTFQAITYLDKIGRVDKDRVMVLRAGSNFTMPPPDDNAAHYLLSENEGYAGMTAALESLYAVGSKVVDEILNHWDRYEQAPPR</sequence>
<keyword evidence="1" id="KW-0732">Signal</keyword>
<protein>
    <submittedName>
        <fullName evidence="2">Purine nucleoside permease</fullName>
    </submittedName>
</protein>
<organism evidence="2 3">
    <name type="scientific">Sphingobium fontiphilum</name>
    <dbReference type="NCBI Taxonomy" id="944425"/>
    <lineage>
        <taxon>Bacteria</taxon>
        <taxon>Pseudomonadati</taxon>
        <taxon>Pseudomonadota</taxon>
        <taxon>Alphaproteobacteria</taxon>
        <taxon>Sphingomonadales</taxon>
        <taxon>Sphingomonadaceae</taxon>
        <taxon>Sphingobium</taxon>
    </lineage>
</organism>
<dbReference type="Gene3D" id="3.40.50.1580">
    <property type="entry name" value="Nucleoside phosphorylase domain"/>
    <property type="match status" value="1"/>
</dbReference>
<dbReference type="InterPro" id="IPR035994">
    <property type="entry name" value="Nucleoside_phosphorylase_sf"/>
</dbReference>
<evidence type="ECO:0000256" key="1">
    <source>
        <dbReference type="SAM" id="SignalP"/>
    </source>
</evidence>
<evidence type="ECO:0000313" key="2">
    <source>
        <dbReference type="EMBL" id="MBB3981345.1"/>
    </source>
</evidence>
<dbReference type="EMBL" id="JACIEB010000002">
    <property type="protein sequence ID" value="MBB3981345.1"/>
    <property type="molecule type" value="Genomic_DNA"/>
</dbReference>
<dbReference type="PANTHER" id="PTHR38643:SF1">
    <property type="entry name" value="PURINE NUCLEOSIDE PERMEASE C285.05-RELATED"/>
    <property type="match status" value="1"/>
</dbReference>
<reference evidence="2 3" key="1">
    <citation type="submission" date="2020-08" db="EMBL/GenBank/DDBJ databases">
        <title>Genomic Encyclopedia of Type Strains, Phase IV (KMG-IV): sequencing the most valuable type-strain genomes for metagenomic binning, comparative biology and taxonomic classification.</title>
        <authorList>
            <person name="Goeker M."/>
        </authorList>
    </citation>
    <scope>NUCLEOTIDE SEQUENCE [LARGE SCALE GENOMIC DNA]</scope>
    <source>
        <strain evidence="2 3">DSM 29348</strain>
    </source>
</reference>
<gene>
    <name evidence="2" type="ORF">GGR44_000992</name>
</gene>
<feature type="chain" id="PRO_5031574330" evidence="1">
    <location>
        <begin position="27"/>
        <end position="376"/>
    </location>
</feature>
<accession>A0A7W6DIN7</accession>
<dbReference type="PIRSF" id="PIRSF013171">
    <property type="entry name" value="Pur_nuclsid_perm"/>
    <property type="match status" value="1"/>
</dbReference>
<keyword evidence="3" id="KW-1185">Reference proteome</keyword>
<dbReference type="Proteomes" id="UP000552757">
    <property type="component" value="Unassembled WGS sequence"/>
</dbReference>
<dbReference type="GO" id="GO:0003824">
    <property type="term" value="F:catalytic activity"/>
    <property type="evidence" value="ECO:0007669"/>
    <property type="project" value="InterPro"/>
</dbReference>
<dbReference type="RefSeq" id="WP_183954360.1">
    <property type="nucleotide sequence ID" value="NZ_JACIEB010000002.1"/>
</dbReference>
<dbReference type="InterPro" id="IPR009486">
    <property type="entry name" value="Pur_nuclsid_perm"/>
</dbReference>
<dbReference type="GO" id="GO:0009116">
    <property type="term" value="P:nucleoside metabolic process"/>
    <property type="evidence" value="ECO:0007669"/>
    <property type="project" value="InterPro"/>
</dbReference>